<keyword evidence="2" id="KW-1185">Reference proteome</keyword>
<dbReference type="Proteomes" id="UP001164539">
    <property type="component" value="Chromosome 7"/>
</dbReference>
<sequence length="476" mass="53048">MESQPELTTHFSKEEEAESVSTNKEPKKNENGCKKKEKVALENGEKNVESETFWTVCPYCYNLYEYEKAYEECCLRCQNCRRAFHGVAVKEPSKNSLAEGEDEYYCGLGFFSLKYSLNGGDGNLMKSQKKKECGRERTSYEVDTVVEISDDSDDDGGGESMNVKRDDEKDKGDVSMGNVKRMLQGRGKTEVGNEGKKAVTRKNVKSVARKSKKVMGRGMGVKNRRIEAGSSSGTGDGCPDSDLEFFERDGRGAAMLEQQGVKIPIHSYYNSVTGSRKISFTQGAISSNAIDYKSLISKSISKTEAKELSARKHSEAERRRRLRINGQYAALRNILPNLLKMDKASVLGETIKTVRGLQKTVKELKEVCRVGEECVFPSEVDELNLQCPNGNEGLLKATLSCEEKQGLMSELTRALRSVKGRVVRAEVVIVGGRTKCVLWVQGFKGNEGKFMLKRALNLVIDRPVTPGNGNNLRYYQ</sequence>
<organism evidence="1 2">
    <name type="scientific">Melia azedarach</name>
    <name type="common">Chinaberry tree</name>
    <dbReference type="NCBI Taxonomy" id="155640"/>
    <lineage>
        <taxon>Eukaryota</taxon>
        <taxon>Viridiplantae</taxon>
        <taxon>Streptophyta</taxon>
        <taxon>Embryophyta</taxon>
        <taxon>Tracheophyta</taxon>
        <taxon>Spermatophyta</taxon>
        <taxon>Magnoliopsida</taxon>
        <taxon>eudicotyledons</taxon>
        <taxon>Gunneridae</taxon>
        <taxon>Pentapetalae</taxon>
        <taxon>rosids</taxon>
        <taxon>malvids</taxon>
        <taxon>Sapindales</taxon>
        <taxon>Meliaceae</taxon>
        <taxon>Melia</taxon>
    </lineage>
</organism>
<dbReference type="EMBL" id="CM051400">
    <property type="protein sequence ID" value="KAJ4714539.1"/>
    <property type="molecule type" value="Genomic_DNA"/>
</dbReference>
<gene>
    <name evidence="1" type="ORF">OWV82_013011</name>
</gene>
<proteinExistence type="predicted"/>
<evidence type="ECO:0000313" key="1">
    <source>
        <dbReference type="EMBL" id="KAJ4714539.1"/>
    </source>
</evidence>
<reference evidence="1 2" key="1">
    <citation type="journal article" date="2023" name="Science">
        <title>Complex scaffold remodeling in plant triterpene biosynthesis.</title>
        <authorList>
            <person name="De La Pena R."/>
            <person name="Hodgson H."/>
            <person name="Liu J.C."/>
            <person name="Stephenson M.J."/>
            <person name="Martin A.C."/>
            <person name="Owen C."/>
            <person name="Harkess A."/>
            <person name="Leebens-Mack J."/>
            <person name="Jimenez L.E."/>
            <person name="Osbourn A."/>
            <person name="Sattely E.S."/>
        </authorList>
    </citation>
    <scope>NUCLEOTIDE SEQUENCE [LARGE SCALE GENOMIC DNA]</scope>
    <source>
        <strain evidence="2">cv. JPN11</strain>
        <tissue evidence="1">Leaf</tissue>
    </source>
</reference>
<accession>A0ACC1XUZ1</accession>
<name>A0ACC1XUZ1_MELAZ</name>
<evidence type="ECO:0000313" key="2">
    <source>
        <dbReference type="Proteomes" id="UP001164539"/>
    </source>
</evidence>
<protein>
    <submittedName>
        <fullName evidence="1">Transcription factor bHLH</fullName>
    </submittedName>
</protein>
<comment type="caution">
    <text evidence="1">The sequence shown here is derived from an EMBL/GenBank/DDBJ whole genome shotgun (WGS) entry which is preliminary data.</text>
</comment>